<feature type="region of interest" description="Disordered" evidence="1">
    <location>
        <begin position="1"/>
        <end position="32"/>
    </location>
</feature>
<feature type="compositionally biased region" description="Low complexity" evidence="1">
    <location>
        <begin position="18"/>
        <end position="32"/>
    </location>
</feature>
<proteinExistence type="predicted"/>
<evidence type="ECO:0000256" key="1">
    <source>
        <dbReference type="SAM" id="MobiDB-lite"/>
    </source>
</evidence>
<name>A0A8T8KFX3_9EURY</name>
<dbReference type="AlphaFoldDB" id="A0A8T8KFX3"/>
<organism evidence="2 3">
    <name type="scientific">Methanobacterium alkalithermotolerans</name>
    <dbReference type="NCBI Taxonomy" id="2731220"/>
    <lineage>
        <taxon>Archaea</taxon>
        <taxon>Methanobacteriati</taxon>
        <taxon>Methanobacteriota</taxon>
        <taxon>Methanomada group</taxon>
        <taxon>Methanobacteria</taxon>
        <taxon>Methanobacteriales</taxon>
        <taxon>Methanobacteriaceae</taxon>
        <taxon>Methanobacterium</taxon>
    </lineage>
</organism>
<gene>
    <name evidence="2" type="ORF">HYG87_10695</name>
</gene>
<evidence type="ECO:0000313" key="3">
    <source>
        <dbReference type="Proteomes" id="UP000681041"/>
    </source>
</evidence>
<dbReference type="RefSeq" id="WP_211533150.1">
    <property type="nucleotide sequence ID" value="NZ_CP058560.1"/>
</dbReference>
<protein>
    <submittedName>
        <fullName evidence="2">Uncharacterized protein</fullName>
    </submittedName>
</protein>
<feature type="compositionally biased region" description="Polar residues" evidence="1">
    <location>
        <begin position="1"/>
        <end position="13"/>
    </location>
</feature>
<evidence type="ECO:0000313" key="2">
    <source>
        <dbReference type="EMBL" id="QUH24191.1"/>
    </source>
</evidence>
<reference evidence="2" key="1">
    <citation type="submission" date="2020-07" db="EMBL/GenBank/DDBJ databases">
        <title>Methanobacterium. sp. MethCan genome.</title>
        <authorList>
            <person name="Postec A."/>
            <person name="Quemeneur M."/>
        </authorList>
    </citation>
    <scope>NUCLEOTIDE SEQUENCE</scope>
    <source>
        <strain evidence="2">MethCAN</strain>
    </source>
</reference>
<dbReference type="EMBL" id="CP058560">
    <property type="protein sequence ID" value="QUH24191.1"/>
    <property type="molecule type" value="Genomic_DNA"/>
</dbReference>
<dbReference type="KEGG" id="meme:HYG87_10695"/>
<sequence>MELFDFNSTVNQSDEMENSTIDSNSSSNVSKNGDCSFLTADESQFKEGEVRYCKGIKYSYYGQHGWVTDAEMKRMQREMEWEFQESEKEGYWYYDPETGGYCFQRYDNAPTST</sequence>
<keyword evidence="3" id="KW-1185">Reference proteome</keyword>
<dbReference type="GeneID" id="64821238"/>
<dbReference type="Proteomes" id="UP000681041">
    <property type="component" value="Chromosome"/>
</dbReference>
<accession>A0A8T8KFX3</accession>